<evidence type="ECO:0000313" key="3">
    <source>
        <dbReference type="Proteomes" id="UP001266305"/>
    </source>
</evidence>
<evidence type="ECO:0000313" key="2">
    <source>
        <dbReference type="EMBL" id="KAK2095789.1"/>
    </source>
</evidence>
<feature type="compositionally biased region" description="Pro residues" evidence="1">
    <location>
        <begin position="144"/>
        <end position="161"/>
    </location>
</feature>
<feature type="region of interest" description="Disordered" evidence="1">
    <location>
        <begin position="78"/>
        <end position="225"/>
    </location>
</feature>
<feature type="compositionally biased region" description="Pro residues" evidence="1">
    <location>
        <begin position="101"/>
        <end position="114"/>
    </location>
</feature>
<feature type="compositionally biased region" description="Low complexity" evidence="1">
    <location>
        <begin position="126"/>
        <end position="139"/>
    </location>
</feature>
<evidence type="ECO:0000256" key="1">
    <source>
        <dbReference type="SAM" id="MobiDB-lite"/>
    </source>
</evidence>
<protein>
    <submittedName>
        <fullName evidence="2">Uncharacterized protein</fullName>
    </submittedName>
</protein>
<accession>A0ABQ9UFC2</accession>
<sequence>MPAASLEGGLGSPRGPARPPLTARYQAPRSGSCTPFSPRLSPAWSGTPTAAAAGGSWCRRLGVEYKEACASLALAAATPVCAHSPRSSARAARGGPSSRRAPPPPHPAPPPPVSLKPTQRSRYPVSGGLRLSPSGPLGRFSRPWDPPGPSPHPPPAAPLGPGPSSEALLLANPSRARVGAAAAGREGMRSSSPSESAGGGEEAGGGSAREGRRGMCRSEERRGGRCCSCCWRRWRLGRQPRSRDGEERGRRAGARAGRREQLGSAQAARRRSCRLQARR</sequence>
<feature type="compositionally biased region" description="Low complexity" evidence="1">
    <location>
        <begin position="78"/>
        <end position="100"/>
    </location>
</feature>
<keyword evidence="3" id="KW-1185">Reference proteome</keyword>
<feature type="compositionally biased region" description="Low complexity" evidence="1">
    <location>
        <begin position="174"/>
        <end position="196"/>
    </location>
</feature>
<feature type="compositionally biased region" description="Basic and acidic residues" evidence="1">
    <location>
        <begin position="209"/>
        <end position="223"/>
    </location>
</feature>
<feature type="compositionally biased region" description="Low complexity" evidence="1">
    <location>
        <begin position="41"/>
        <end position="53"/>
    </location>
</feature>
<organism evidence="2 3">
    <name type="scientific">Saguinus oedipus</name>
    <name type="common">Cotton-top tamarin</name>
    <name type="synonym">Oedipomidas oedipus</name>
    <dbReference type="NCBI Taxonomy" id="9490"/>
    <lineage>
        <taxon>Eukaryota</taxon>
        <taxon>Metazoa</taxon>
        <taxon>Chordata</taxon>
        <taxon>Craniata</taxon>
        <taxon>Vertebrata</taxon>
        <taxon>Euteleostomi</taxon>
        <taxon>Mammalia</taxon>
        <taxon>Eutheria</taxon>
        <taxon>Euarchontoglires</taxon>
        <taxon>Primates</taxon>
        <taxon>Haplorrhini</taxon>
        <taxon>Platyrrhini</taxon>
        <taxon>Cebidae</taxon>
        <taxon>Callitrichinae</taxon>
        <taxon>Saguinus</taxon>
    </lineage>
</organism>
<dbReference type="EMBL" id="JASSZA010000013">
    <property type="protein sequence ID" value="KAK2095789.1"/>
    <property type="molecule type" value="Genomic_DNA"/>
</dbReference>
<feature type="region of interest" description="Disordered" evidence="1">
    <location>
        <begin position="1"/>
        <end position="53"/>
    </location>
</feature>
<feature type="compositionally biased region" description="Gly residues" evidence="1">
    <location>
        <begin position="197"/>
        <end position="208"/>
    </location>
</feature>
<gene>
    <name evidence="2" type="ORF">P7K49_027205</name>
</gene>
<feature type="compositionally biased region" description="Basic and acidic residues" evidence="1">
    <location>
        <begin position="241"/>
        <end position="250"/>
    </location>
</feature>
<dbReference type="Proteomes" id="UP001266305">
    <property type="component" value="Unassembled WGS sequence"/>
</dbReference>
<proteinExistence type="predicted"/>
<feature type="region of interest" description="Disordered" evidence="1">
    <location>
        <begin position="240"/>
        <end position="279"/>
    </location>
</feature>
<feature type="compositionally biased region" description="Basic residues" evidence="1">
    <location>
        <begin position="268"/>
        <end position="279"/>
    </location>
</feature>
<name>A0ABQ9UFC2_SAGOE</name>
<comment type="caution">
    <text evidence="2">The sequence shown here is derived from an EMBL/GenBank/DDBJ whole genome shotgun (WGS) entry which is preliminary data.</text>
</comment>
<reference evidence="2 3" key="1">
    <citation type="submission" date="2023-05" db="EMBL/GenBank/DDBJ databases">
        <title>B98-5 Cell Line De Novo Hybrid Assembly: An Optical Mapping Approach.</title>
        <authorList>
            <person name="Kananen K."/>
            <person name="Auerbach J.A."/>
            <person name="Kautto E."/>
            <person name="Blachly J.S."/>
        </authorList>
    </citation>
    <scope>NUCLEOTIDE SEQUENCE [LARGE SCALE GENOMIC DNA]</scope>
    <source>
        <strain evidence="2">B95-8</strain>
        <tissue evidence="2">Cell line</tissue>
    </source>
</reference>